<reference evidence="2" key="1">
    <citation type="submission" date="2015-01" db="EMBL/GenBank/DDBJ databases">
        <authorList>
            <person name="MANFREDI Pablo"/>
        </authorList>
    </citation>
    <scope>NUCLEOTIDE SEQUENCE [LARGE SCALE GENOMIC DNA]</scope>
    <source>
        <strain evidence="2">Cc11</strain>
    </source>
</reference>
<name>A0A0B7IC24_9FLAO</name>
<dbReference type="RefSeq" id="WP_013997560.1">
    <property type="nucleotide sequence ID" value="NZ_BOQI01000005.1"/>
</dbReference>
<dbReference type="AlphaFoldDB" id="A0A0B7IC24"/>
<evidence type="ECO:0000313" key="1">
    <source>
        <dbReference type="EMBL" id="CEN49486.1"/>
    </source>
</evidence>
<organism evidence="1 2">
    <name type="scientific">Capnocytophaga canimorsus</name>
    <dbReference type="NCBI Taxonomy" id="28188"/>
    <lineage>
        <taxon>Bacteria</taxon>
        <taxon>Pseudomonadati</taxon>
        <taxon>Bacteroidota</taxon>
        <taxon>Flavobacteriia</taxon>
        <taxon>Flavobacteriales</taxon>
        <taxon>Flavobacteriaceae</taxon>
        <taxon>Capnocytophaga</taxon>
    </lineage>
</organism>
<sequence>MSRNLISVVLPEQVTTQVSQKLQEIKELLAPYMGNLTLEERASLPKMGDKTLAFVSKVSEYINSNPKFVPSMLNTEEFKKDFSAHQGLLPILAVTQQVVEQLKDTTILTGHEAYVQALYYYGNVKLFAKTGDAEAKAIYEDLGKRFPKGKKGAKPEAPTL</sequence>
<gene>
    <name evidence="1" type="ORF">CCAN11_1950002</name>
</gene>
<dbReference type="EMBL" id="CDOK01000107">
    <property type="protein sequence ID" value="CEN49486.1"/>
    <property type="molecule type" value="Genomic_DNA"/>
</dbReference>
<evidence type="ECO:0000313" key="2">
    <source>
        <dbReference type="Proteomes" id="UP000039370"/>
    </source>
</evidence>
<protein>
    <submittedName>
        <fullName evidence="1">Uncharacterized protein</fullName>
    </submittedName>
</protein>
<dbReference type="GeneID" id="69579914"/>
<proteinExistence type="predicted"/>
<accession>A0A0B7IC24</accession>
<dbReference type="OMA" id="YANDDPQ"/>
<dbReference type="Proteomes" id="UP000039370">
    <property type="component" value="Unassembled WGS sequence"/>
</dbReference>